<protein>
    <submittedName>
        <fullName evidence="2">FRG domain-containing protein</fullName>
    </submittedName>
</protein>
<dbReference type="Proteomes" id="UP000297693">
    <property type="component" value="Unassembled WGS sequence"/>
</dbReference>
<gene>
    <name evidence="2" type="ORF">EHQ58_18480</name>
</gene>
<sequence>MPPDAAKRNFYLNQFELERYTTHYPFLKNQLSNIFSIGAYRANRILKDRENFEPIEIQVNTRKEIEDIIDQIKNKISKTKYELWYRGQDKEYFVKNIHKDVLSLCPWRSIRDVSLIPSIFRTASNLPKSLDKYTTQLFQILKNETLLRLHLSIPAYKNLLSDEKAEKEFFKNKAWSKDNQGFETVHLTNENEIKEKRYFNPILYSIQNALILQHYTIPSNILDITKSLDVALFFAQNELSNSKYIQKENIKESVIYLFIFNPDTDRFIDSTLILNGQKIIRPIRQSCGVISGASISNQNYYARFISLRIKLLNHINYDKNINENFLFPSSLEDPIRNFLEKIK</sequence>
<dbReference type="EMBL" id="RQGD01000051">
    <property type="protein sequence ID" value="TGL55681.1"/>
    <property type="molecule type" value="Genomic_DNA"/>
</dbReference>
<accession>A0A4R9JSK4</accession>
<proteinExistence type="predicted"/>
<evidence type="ECO:0000259" key="1">
    <source>
        <dbReference type="SMART" id="SM00901"/>
    </source>
</evidence>
<evidence type="ECO:0000313" key="3">
    <source>
        <dbReference type="Proteomes" id="UP000297693"/>
    </source>
</evidence>
<organism evidence="2 3">
    <name type="scientific">Leptospira ognonensis</name>
    <dbReference type="NCBI Taxonomy" id="2484945"/>
    <lineage>
        <taxon>Bacteria</taxon>
        <taxon>Pseudomonadati</taxon>
        <taxon>Spirochaetota</taxon>
        <taxon>Spirochaetia</taxon>
        <taxon>Leptospirales</taxon>
        <taxon>Leptospiraceae</taxon>
        <taxon>Leptospira</taxon>
    </lineage>
</organism>
<comment type="caution">
    <text evidence="2">The sequence shown here is derived from an EMBL/GenBank/DDBJ whole genome shotgun (WGS) entry which is preliminary data.</text>
</comment>
<name>A0A4R9JSK4_9LEPT</name>
<dbReference type="SMART" id="SM00901">
    <property type="entry name" value="FRG"/>
    <property type="match status" value="1"/>
</dbReference>
<dbReference type="Pfam" id="PF08867">
    <property type="entry name" value="FRG"/>
    <property type="match status" value="1"/>
</dbReference>
<reference evidence="2" key="1">
    <citation type="journal article" date="2019" name="PLoS Negl. Trop. Dis.">
        <title>Revisiting the worldwide diversity of Leptospira species in the environment.</title>
        <authorList>
            <person name="Vincent A.T."/>
            <person name="Schiettekatte O."/>
            <person name="Bourhy P."/>
            <person name="Veyrier F.J."/>
            <person name="Picardeau M."/>
        </authorList>
    </citation>
    <scope>NUCLEOTIDE SEQUENCE [LARGE SCALE GENOMIC DNA]</scope>
    <source>
        <strain evidence="2">201702476</strain>
    </source>
</reference>
<dbReference type="OrthoDB" id="8478691at2"/>
<feature type="domain" description="FRG" evidence="1">
    <location>
        <begin position="79"/>
        <end position="256"/>
    </location>
</feature>
<keyword evidence="3" id="KW-1185">Reference proteome</keyword>
<dbReference type="AlphaFoldDB" id="A0A4R9JSK4"/>
<dbReference type="InterPro" id="IPR014966">
    <property type="entry name" value="FRG-dom"/>
</dbReference>
<evidence type="ECO:0000313" key="2">
    <source>
        <dbReference type="EMBL" id="TGL55681.1"/>
    </source>
</evidence>